<name>A0A9P8J585_AURME</name>
<protein>
    <submittedName>
        <fullName evidence="1">Uncharacterized protein</fullName>
    </submittedName>
</protein>
<sequence length="253" mass="29155">MWDALSLDGNAIFRRKSQLLVYHESDWDPARLIENLESDYSLLVSFATVRDRDKLGKSDERDPFLSLYRENATAFNGIFANESSSNTPDANEFTASTQRLGHSEYGPTGLGQLRLAELDLINDISHQVPLSAIDYTWLTIKFMTIFDAVEARLFELRNPLFFQCIPYHKNGRMAQLQILIKREMPGHKECLEVLAEELKKQSMTVQQFMYWGRHDGKIISVLVSDRIWCHESEIKGYEEQLKQGRKEGSGQTE</sequence>
<evidence type="ECO:0000313" key="2">
    <source>
        <dbReference type="Proteomes" id="UP000779574"/>
    </source>
</evidence>
<dbReference type="Proteomes" id="UP000779574">
    <property type="component" value="Unassembled WGS sequence"/>
</dbReference>
<reference evidence="1" key="2">
    <citation type="submission" date="2021-08" db="EMBL/GenBank/DDBJ databases">
        <authorList>
            <person name="Gostincar C."/>
            <person name="Sun X."/>
            <person name="Song Z."/>
            <person name="Gunde-Cimerman N."/>
        </authorList>
    </citation>
    <scope>NUCLEOTIDE SEQUENCE</scope>
    <source>
        <strain evidence="1">EXF-9911</strain>
    </source>
</reference>
<proteinExistence type="predicted"/>
<dbReference type="AlphaFoldDB" id="A0A9P8J585"/>
<comment type="caution">
    <text evidence="1">The sequence shown here is derived from an EMBL/GenBank/DDBJ whole genome shotgun (WGS) entry which is preliminary data.</text>
</comment>
<organism evidence="1 2">
    <name type="scientific">Aureobasidium melanogenum</name>
    <name type="common">Aureobasidium pullulans var. melanogenum</name>
    <dbReference type="NCBI Taxonomy" id="46634"/>
    <lineage>
        <taxon>Eukaryota</taxon>
        <taxon>Fungi</taxon>
        <taxon>Dikarya</taxon>
        <taxon>Ascomycota</taxon>
        <taxon>Pezizomycotina</taxon>
        <taxon>Dothideomycetes</taxon>
        <taxon>Dothideomycetidae</taxon>
        <taxon>Dothideales</taxon>
        <taxon>Saccotheciaceae</taxon>
        <taxon>Aureobasidium</taxon>
    </lineage>
</organism>
<evidence type="ECO:0000313" key="1">
    <source>
        <dbReference type="EMBL" id="KAG9685704.1"/>
    </source>
</evidence>
<dbReference type="EMBL" id="JAHFXF010000557">
    <property type="protein sequence ID" value="KAG9685704.1"/>
    <property type="molecule type" value="Genomic_DNA"/>
</dbReference>
<accession>A0A9P8J585</accession>
<reference evidence="1" key="1">
    <citation type="journal article" date="2021" name="J Fungi (Basel)">
        <title>Virulence traits and population genomics of the black yeast Aureobasidium melanogenum.</title>
        <authorList>
            <person name="Cernosa A."/>
            <person name="Sun X."/>
            <person name="Gostincar C."/>
            <person name="Fang C."/>
            <person name="Gunde-Cimerman N."/>
            <person name="Song Z."/>
        </authorList>
    </citation>
    <scope>NUCLEOTIDE SEQUENCE</scope>
    <source>
        <strain evidence="1">EXF-9911</strain>
    </source>
</reference>
<feature type="non-terminal residue" evidence="1">
    <location>
        <position position="253"/>
    </location>
</feature>
<gene>
    <name evidence="1" type="ORF">KCU76_g11524</name>
</gene>